<proteinExistence type="predicted"/>
<evidence type="ECO:0000256" key="1">
    <source>
        <dbReference type="ARBA" id="ARBA00022723"/>
    </source>
</evidence>
<dbReference type="CDD" id="cd04232">
    <property type="entry name" value="CuRO_1_CueO_FtsP"/>
    <property type="match status" value="1"/>
</dbReference>
<organism evidence="5 6">
    <name type="scientific">Synoicihabitans lomoniglobus</name>
    <dbReference type="NCBI Taxonomy" id="2909285"/>
    <lineage>
        <taxon>Bacteria</taxon>
        <taxon>Pseudomonadati</taxon>
        <taxon>Verrucomicrobiota</taxon>
        <taxon>Opitutia</taxon>
        <taxon>Opitutales</taxon>
        <taxon>Opitutaceae</taxon>
        <taxon>Synoicihabitans</taxon>
    </lineage>
</organism>
<sequence>MILVAATVVGAKTPLFVPPTLTGPVYDLTMQNGTMEFTPGVVTPTAGYNGDFLGPTLIMHKGDDVVMNVTNELGEITTNHWHGMHVSPEDDGGPHTTIAPGATWSPAFTVLDDAATMWYHPHLHHLTNKHVTKGLSGMILVRDEVEAAAGLPQTYGVDEFPIFLQDRNINFDGQFIVDELGSTMLVNGAVDPYLEVPAQMVRLRVLNASSARGYNVGLSNGAPLHLVGTDGGLRETPLAGSRFLVTPGERIDVVIDLRDAQGTTLNLVAFNSELEGIDIAGSANGPGGGNPLNGLDLPLVELRVVASTAGAVTSLPDSINVLARPIAAQATRTRTIRMTGAPPSPFLLDDTPFDHGVVNQTVHLNAVEIWEIRNDTSYAHPFHIHDVQFFVLDIDGEPPPPELTGKKDTILVRRRSTVRFIAVFDDHANDDVPYMYHCHILTHEDDGMMGQFVVTGAKDAPVNFTGPARVVNLSTRAEIGGAAGSPVAGFVIEGEGTKKMVIRAVGPELREFGLTTALDDPDLALFRAGAILARQDDWSALYADAFKSLGAFALSPASADAVLVQTLGAGVYTTPVGDGGGSGVMLLEVYDTNGASTGPELTNASTLAFAGTGDATLNAGVVVAGEGTVKLLIRAVGPTLTSRFSVAGAMADSQVSLVQAGEALASNDNWSEAANAADVVAAADAVGAFPLELGSADAAMLIELSAGAYTVVTSGQSGAVGTVLMEIYRVP</sequence>
<dbReference type="PANTHER" id="PTHR48267:SF1">
    <property type="entry name" value="BILIRUBIN OXIDASE"/>
    <property type="match status" value="1"/>
</dbReference>
<dbReference type="CDD" id="cd13890">
    <property type="entry name" value="CuRO_3_CueO_FtsP"/>
    <property type="match status" value="1"/>
</dbReference>
<dbReference type="GO" id="GO:0016491">
    <property type="term" value="F:oxidoreductase activity"/>
    <property type="evidence" value="ECO:0007669"/>
    <property type="project" value="UniProtKB-KW"/>
</dbReference>
<dbReference type="GO" id="GO:0005507">
    <property type="term" value="F:copper ion binding"/>
    <property type="evidence" value="ECO:0007669"/>
    <property type="project" value="InterPro"/>
</dbReference>
<feature type="domain" description="Plastocyanin-like" evidence="4">
    <location>
        <begin position="30"/>
        <end position="144"/>
    </location>
</feature>
<feature type="domain" description="Plastocyanin-like" evidence="3">
    <location>
        <begin position="344"/>
        <end position="455"/>
    </location>
</feature>
<dbReference type="Pfam" id="PF07731">
    <property type="entry name" value="Cu-oxidase_2"/>
    <property type="match status" value="1"/>
</dbReference>
<dbReference type="KEGG" id="slom:PXH66_14155"/>
<accession>A0AAE9ZUV8</accession>
<evidence type="ECO:0000313" key="5">
    <source>
        <dbReference type="EMBL" id="WED63479.1"/>
    </source>
</evidence>
<protein>
    <submittedName>
        <fullName evidence="5">Multicopper oxidase domain-containing protein</fullName>
    </submittedName>
</protein>
<dbReference type="InterPro" id="IPR011706">
    <property type="entry name" value="Cu-oxidase_C"/>
</dbReference>
<dbReference type="Pfam" id="PF07732">
    <property type="entry name" value="Cu-oxidase_3"/>
    <property type="match status" value="1"/>
</dbReference>
<evidence type="ECO:0000313" key="6">
    <source>
        <dbReference type="Proteomes" id="UP001218638"/>
    </source>
</evidence>
<dbReference type="Gene3D" id="2.60.40.420">
    <property type="entry name" value="Cupredoxins - blue copper proteins"/>
    <property type="match status" value="3"/>
</dbReference>
<dbReference type="InterPro" id="IPR002355">
    <property type="entry name" value="Cu_oxidase_Cu_BS"/>
</dbReference>
<dbReference type="RefSeq" id="WP_330929143.1">
    <property type="nucleotide sequence ID" value="NZ_CP119075.1"/>
</dbReference>
<gene>
    <name evidence="5" type="ORF">PXH66_14155</name>
</gene>
<dbReference type="InterPro" id="IPR011707">
    <property type="entry name" value="Cu-oxidase-like_N"/>
</dbReference>
<dbReference type="InterPro" id="IPR045087">
    <property type="entry name" value="Cu-oxidase_fam"/>
</dbReference>
<keyword evidence="2" id="KW-0560">Oxidoreductase</keyword>
<dbReference type="EMBL" id="CP119075">
    <property type="protein sequence ID" value="WED63479.1"/>
    <property type="molecule type" value="Genomic_DNA"/>
</dbReference>
<dbReference type="InterPro" id="IPR008972">
    <property type="entry name" value="Cupredoxin"/>
</dbReference>
<evidence type="ECO:0000259" key="4">
    <source>
        <dbReference type="Pfam" id="PF07732"/>
    </source>
</evidence>
<dbReference type="SUPFAM" id="SSF49503">
    <property type="entry name" value="Cupredoxins"/>
    <property type="match status" value="3"/>
</dbReference>
<dbReference type="PROSITE" id="PS00080">
    <property type="entry name" value="MULTICOPPER_OXIDASE2"/>
    <property type="match status" value="1"/>
</dbReference>
<keyword evidence="6" id="KW-1185">Reference proteome</keyword>
<dbReference type="AlphaFoldDB" id="A0AAE9ZUV8"/>
<evidence type="ECO:0000259" key="3">
    <source>
        <dbReference type="Pfam" id="PF07731"/>
    </source>
</evidence>
<keyword evidence="1" id="KW-0479">Metal-binding</keyword>
<dbReference type="Proteomes" id="UP001218638">
    <property type="component" value="Chromosome"/>
</dbReference>
<evidence type="ECO:0000256" key="2">
    <source>
        <dbReference type="ARBA" id="ARBA00023002"/>
    </source>
</evidence>
<dbReference type="PANTHER" id="PTHR48267">
    <property type="entry name" value="CUPREDOXIN SUPERFAMILY PROTEIN"/>
    <property type="match status" value="1"/>
</dbReference>
<reference evidence="5" key="1">
    <citation type="submission" date="2023-03" db="EMBL/GenBank/DDBJ databases">
        <title>Lomoglobus Profundus gen. nov., sp. nov., a novel member of the phylum Verrucomicrobia, isolated from deep-marine sediment of South China Sea.</title>
        <authorList>
            <person name="Ahmad T."/>
            <person name="Ishaq S.E."/>
            <person name="Wang F."/>
        </authorList>
    </citation>
    <scope>NUCLEOTIDE SEQUENCE</scope>
    <source>
        <strain evidence="5">LMO-M01</strain>
    </source>
</reference>
<name>A0AAE9ZUV8_9BACT</name>